<organism evidence="1 2">
    <name type="scientific">Saccharibacter floricola DSM 15669</name>
    <dbReference type="NCBI Taxonomy" id="1123227"/>
    <lineage>
        <taxon>Bacteria</taxon>
        <taxon>Pseudomonadati</taxon>
        <taxon>Pseudomonadota</taxon>
        <taxon>Alphaproteobacteria</taxon>
        <taxon>Acetobacterales</taxon>
        <taxon>Acetobacteraceae</taxon>
        <taxon>Saccharibacter</taxon>
    </lineage>
</organism>
<sequence>MSLNPNLQKVYDSGHALDVFAKTGVHFNATPVGAPQNAPIHLIGARAKIGDAATTAAPTLPPDGSLSTANNNGWLLSTLQFVSPETVDVIYGAMNAGRAFGERIIGSSTDRVIAWPNAEQVSRRGAYDDFAPAPLSDVNYDYDQRETRREMTGIVYGDLETDMAGRSRLNLIQDKRKSAALSMAKFLNEAALYGLSGQSTYGFLTDPNLPPAITPAVWKDATTQGNGGTITLWTDKNGYQKFEDVRRTYNQLLQQAGGMIDISQSRKLKKKLLIGTSLQNDIIGTTNEYQFDMAKQYDTLFGQGMWEIVALPELDDPVRGATLAIIIEDYQGVKTCYCGHQLKYQEGRIETHSTHYSQKVYAQTAGFFGVRPFLIAKMTGLTAPTQP</sequence>
<accession>A0ABQ0P147</accession>
<gene>
    <name evidence="1" type="ORF">AA15669_1783</name>
</gene>
<reference evidence="1" key="1">
    <citation type="submission" date="2013-04" db="EMBL/GenBank/DDBJ databases">
        <title>The genome sequencing project of 58 acetic acid bacteria.</title>
        <authorList>
            <person name="Okamoto-Kainuma A."/>
            <person name="Ishikawa M."/>
            <person name="Umino S."/>
            <person name="Koizumi Y."/>
            <person name="Shiwa Y."/>
            <person name="Yoshikawa H."/>
            <person name="Matsutani M."/>
            <person name="Matsushita K."/>
        </authorList>
    </citation>
    <scope>NUCLEOTIDE SEQUENCE</scope>
    <source>
        <strain evidence="1">DSM 15669</strain>
    </source>
</reference>
<protein>
    <recommendedName>
        <fullName evidence="3">DUF2184 domain-containing protein</fullName>
    </recommendedName>
</protein>
<evidence type="ECO:0000313" key="2">
    <source>
        <dbReference type="Proteomes" id="UP001062901"/>
    </source>
</evidence>
<dbReference type="EMBL" id="BAQD01000095">
    <property type="protein sequence ID" value="GBQ08438.1"/>
    <property type="molecule type" value="Genomic_DNA"/>
</dbReference>
<name>A0ABQ0P147_9PROT</name>
<proteinExistence type="predicted"/>
<keyword evidence="2" id="KW-1185">Reference proteome</keyword>
<evidence type="ECO:0008006" key="3">
    <source>
        <dbReference type="Google" id="ProtNLM"/>
    </source>
</evidence>
<dbReference type="Proteomes" id="UP001062901">
    <property type="component" value="Unassembled WGS sequence"/>
</dbReference>
<comment type="caution">
    <text evidence="1">The sequence shown here is derived from an EMBL/GenBank/DDBJ whole genome shotgun (WGS) entry which is preliminary data.</text>
</comment>
<evidence type="ECO:0000313" key="1">
    <source>
        <dbReference type="EMBL" id="GBQ08438.1"/>
    </source>
</evidence>
<dbReference type="RefSeq" id="WP_018980340.1">
    <property type="nucleotide sequence ID" value="NZ_BAQD01000095.1"/>
</dbReference>